<dbReference type="PANTHER" id="PTHR45649:SF27">
    <property type="entry name" value="CHOLINE TRANSPORTER (EUROFUNG)"/>
    <property type="match status" value="1"/>
</dbReference>
<feature type="transmembrane region" description="Helical" evidence="6">
    <location>
        <begin position="330"/>
        <end position="351"/>
    </location>
</feature>
<dbReference type="PANTHER" id="PTHR45649">
    <property type="entry name" value="AMINO-ACID PERMEASE BAT1"/>
    <property type="match status" value="1"/>
</dbReference>
<feature type="transmembrane region" description="Helical" evidence="6">
    <location>
        <begin position="47"/>
        <end position="66"/>
    </location>
</feature>
<keyword evidence="4 6" id="KW-1133">Transmembrane helix</keyword>
<feature type="transmembrane region" description="Helical" evidence="6">
    <location>
        <begin position="234"/>
        <end position="252"/>
    </location>
</feature>
<dbReference type="GO" id="GO:0016020">
    <property type="term" value="C:membrane"/>
    <property type="evidence" value="ECO:0007669"/>
    <property type="project" value="UniProtKB-SubCell"/>
</dbReference>
<dbReference type="STRING" id="50376.A0A517L582"/>
<dbReference type="GO" id="GO:0022857">
    <property type="term" value="F:transmembrane transporter activity"/>
    <property type="evidence" value="ECO:0007669"/>
    <property type="project" value="InterPro"/>
</dbReference>
<dbReference type="Pfam" id="PF13520">
    <property type="entry name" value="AA_permease_2"/>
    <property type="match status" value="1"/>
</dbReference>
<dbReference type="AlphaFoldDB" id="A0A517L582"/>
<feature type="transmembrane region" description="Helical" evidence="6">
    <location>
        <begin position="15"/>
        <end position="35"/>
    </location>
</feature>
<feature type="transmembrane region" description="Helical" evidence="6">
    <location>
        <begin position="299"/>
        <end position="324"/>
    </location>
</feature>
<evidence type="ECO:0008006" key="9">
    <source>
        <dbReference type="Google" id="ProtNLM"/>
    </source>
</evidence>
<evidence type="ECO:0000256" key="5">
    <source>
        <dbReference type="ARBA" id="ARBA00023136"/>
    </source>
</evidence>
<feature type="transmembrane region" description="Helical" evidence="6">
    <location>
        <begin position="130"/>
        <end position="153"/>
    </location>
</feature>
<evidence type="ECO:0000313" key="7">
    <source>
        <dbReference type="EMBL" id="QDS70803.1"/>
    </source>
</evidence>
<sequence length="424" mass="46351">MYGLYHVDTYVFQRWHVYVTYLIVTWLCCCIVLFGNRALPAVNQLGLFFILAGVFITIIVCAAMPGKSGRPGHATTSFVWKDWVNSTGYSSDGFVFLMGMLNGAYAVGTPDCVSHLAEEIPNPRVNIPKAIAAQMATGLLTAFFYLIAIFYAISDFDALLANPYSFPLAELYLQATGSKGGSLGLLIAIFLPTVCTLIGCYITSGRMLWTLARDEATPFPNFIGRISSTWRNPFNATFICGIIVTILGAIYVGSTAAFSAFVGSFVVLSTLSYLAAILPHVLSRRKNMAPGPFWMPASVAYAVHGISCVYIIVFVVIFCFPYAMPVTVPGMNYTCATTGGFTILIAAWWAWKRGKGYLSSAKLDSSISHRKSGQHAFFSDYHIALRGQIKDLGQELTENDICVSKFQASVTLCQHALDMKEASH</sequence>
<name>A0A517L582_9PEZI</name>
<evidence type="ECO:0000313" key="8">
    <source>
        <dbReference type="Proteomes" id="UP000316270"/>
    </source>
</evidence>
<dbReference type="Gene3D" id="1.20.1740.10">
    <property type="entry name" value="Amino acid/polyamine transporter I"/>
    <property type="match status" value="1"/>
</dbReference>
<reference evidence="7 8" key="1">
    <citation type="submission" date="2019-07" db="EMBL/GenBank/DDBJ databases">
        <title>Finished genome of Venturia effusa.</title>
        <authorList>
            <person name="Young C.A."/>
            <person name="Cox M.P."/>
            <person name="Ganley A.R.D."/>
            <person name="David W.J."/>
        </authorList>
    </citation>
    <scope>NUCLEOTIDE SEQUENCE [LARGE SCALE GENOMIC DNA]</scope>
    <source>
        <strain evidence="8">albino</strain>
    </source>
</reference>
<proteinExistence type="predicted"/>
<feature type="transmembrane region" description="Helical" evidence="6">
    <location>
        <begin position="258"/>
        <end position="278"/>
    </location>
</feature>
<dbReference type="EMBL" id="CP042189">
    <property type="protein sequence ID" value="QDS70803.1"/>
    <property type="molecule type" value="Genomic_DNA"/>
</dbReference>
<protein>
    <recommendedName>
        <fullName evidence="9">Amino acid permease/ SLC12A domain-containing protein</fullName>
    </recommendedName>
</protein>
<evidence type="ECO:0000256" key="3">
    <source>
        <dbReference type="ARBA" id="ARBA00022692"/>
    </source>
</evidence>
<keyword evidence="8" id="KW-1185">Reference proteome</keyword>
<dbReference type="Proteomes" id="UP000316270">
    <property type="component" value="Chromosome 5"/>
</dbReference>
<accession>A0A517L582</accession>
<dbReference type="PIRSF" id="PIRSF006060">
    <property type="entry name" value="AA_transporter"/>
    <property type="match status" value="1"/>
</dbReference>
<evidence type="ECO:0000256" key="2">
    <source>
        <dbReference type="ARBA" id="ARBA00022448"/>
    </source>
</evidence>
<keyword evidence="2" id="KW-0813">Transport</keyword>
<keyword evidence="3 6" id="KW-0812">Transmembrane</keyword>
<organism evidence="7 8">
    <name type="scientific">Venturia effusa</name>
    <dbReference type="NCBI Taxonomy" id="50376"/>
    <lineage>
        <taxon>Eukaryota</taxon>
        <taxon>Fungi</taxon>
        <taxon>Dikarya</taxon>
        <taxon>Ascomycota</taxon>
        <taxon>Pezizomycotina</taxon>
        <taxon>Dothideomycetes</taxon>
        <taxon>Pleosporomycetidae</taxon>
        <taxon>Venturiales</taxon>
        <taxon>Venturiaceae</taxon>
        <taxon>Venturia</taxon>
    </lineage>
</organism>
<dbReference type="InterPro" id="IPR002293">
    <property type="entry name" value="AA/rel_permease1"/>
</dbReference>
<evidence type="ECO:0000256" key="6">
    <source>
        <dbReference type="SAM" id="Phobius"/>
    </source>
</evidence>
<feature type="transmembrane region" description="Helical" evidence="6">
    <location>
        <begin position="183"/>
        <end position="203"/>
    </location>
</feature>
<evidence type="ECO:0000256" key="1">
    <source>
        <dbReference type="ARBA" id="ARBA00004141"/>
    </source>
</evidence>
<comment type="subcellular location">
    <subcellularLocation>
        <location evidence="1">Membrane</location>
        <topology evidence="1">Multi-pass membrane protein</topology>
    </subcellularLocation>
</comment>
<feature type="transmembrane region" description="Helical" evidence="6">
    <location>
        <begin position="86"/>
        <end position="109"/>
    </location>
</feature>
<evidence type="ECO:0000256" key="4">
    <source>
        <dbReference type="ARBA" id="ARBA00022989"/>
    </source>
</evidence>
<keyword evidence="5 6" id="KW-0472">Membrane</keyword>
<gene>
    <name evidence="7" type="ORF">FKW77_004595</name>
</gene>
<dbReference type="OrthoDB" id="3900342at2759"/>